<dbReference type="PROSITE" id="PS50943">
    <property type="entry name" value="HTH_CROC1"/>
    <property type="match status" value="1"/>
</dbReference>
<evidence type="ECO:0000313" key="3">
    <source>
        <dbReference type="Proteomes" id="UP000253769"/>
    </source>
</evidence>
<feature type="domain" description="HTH cro/C1-type" evidence="1">
    <location>
        <begin position="25"/>
        <end position="74"/>
    </location>
</feature>
<organism evidence="2 3">
    <name type="scientific">Motiliproteus coralliicola</name>
    <dbReference type="NCBI Taxonomy" id="2283196"/>
    <lineage>
        <taxon>Bacteria</taxon>
        <taxon>Pseudomonadati</taxon>
        <taxon>Pseudomonadota</taxon>
        <taxon>Gammaproteobacteria</taxon>
        <taxon>Oceanospirillales</taxon>
        <taxon>Oceanospirillaceae</taxon>
        <taxon>Motiliproteus</taxon>
    </lineage>
</organism>
<protein>
    <submittedName>
        <fullName evidence="2">XRE family transcriptional regulator</fullName>
    </submittedName>
</protein>
<dbReference type="GO" id="GO:0003677">
    <property type="term" value="F:DNA binding"/>
    <property type="evidence" value="ECO:0007669"/>
    <property type="project" value="InterPro"/>
</dbReference>
<dbReference type="SUPFAM" id="SSF47413">
    <property type="entry name" value="lambda repressor-like DNA-binding domains"/>
    <property type="match status" value="1"/>
</dbReference>
<evidence type="ECO:0000313" key="2">
    <source>
        <dbReference type="EMBL" id="RDE25180.1"/>
    </source>
</evidence>
<comment type="caution">
    <text evidence="2">The sequence shown here is derived from an EMBL/GenBank/DDBJ whole genome shotgun (WGS) entry which is preliminary data.</text>
</comment>
<dbReference type="InterPro" id="IPR001387">
    <property type="entry name" value="Cro/C1-type_HTH"/>
</dbReference>
<dbReference type="InterPro" id="IPR010982">
    <property type="entry name" value="Lambda_DNA-bd_dom_sf"/>
</dbReference>
<keyword evidence="3" id="KW-1185">Reference proteome</keyword>
<dbReference type="Proteomes" id="UP000253769">
    <property type="component" value="Unassembled WGS sequence"/>
</dbReference>
<dbReference type="AlphaFoldDB" id="A0A369WSV5"/>
<name>A0A369WSV5_9GAMM</name>
<proteinExistence type="predicted"/>
<reference evidence="2 3" key="1">
    <citation type="submission" date="2018-07" db="EMBL/GenBank/DDBJ databases">
        <title>Motiliproteus coralliicola sp. nov., a bacterium isolated from Coral.</title>
        <authorList>
            <person name="Wang G."/>
        </authorList>
    </citation>
    <scope>NUCLEOTIDE SEQUENCE [LARGE SCALE GENOMIC DNA]</scope>
    <source>
        <strain evidence="2 3">C34</strain>
    </source>
</reference>
<dbReference type="Gene3D" id="1.10.260.40">
    <property type="entry name" value="lambda repressor-like DNA-binding domains"/>
    <property type="match status" value="1"/>
</dbReference>
<sequence length="216" mass="23675">MNRTITEHDREVAARLKHFYNAKKKELGLNQTILSELLGVNQSSISQMMNATMAMNLNHKAMMADVLEVDISQIDPKIKSSMLRVLPTPTTVKVKFALEGVPVNNNLKVTTLRLSTEQERICYAIELNTVSGIAVAGSHAIADPSVEPIEGDTVFLARGNGEKIIGLLSNPGGNKIRVSAGENEVTLDLNKEEPLAFDLILGFEMNQAKHADRAKR</sequence>
<dbReference type="RefSeq" id="WP_114694776.1">
    <property type="nucleotide sequence ID" value="NZ_QQOH01000001.1"/>
</dbReference>
<evidence type="ECO:0000259" key="1">
    <source>
        <dbReference type="PROSITE" id="PS50943"/>
    </source>
</evidence>
<gene>
    <name evidence="2" type="ORF">DV711_06380</name>
</gene>
<dbReference type="CDD" id="cd00093">
    <property type="entry name" value="HTH_XRE"/>
    <property type="match status" value="1"/>
</dbReference>
<accession>A0A369WSV5</accession>
<dbReference type="EMBL" id="QQOH01000001">
    <property type="protein sequence ID" value="RDE25180.1"/>
    <property type="molecule type" value="Genomic_DNA"/>
</dbReference>